<keyword evidence="1" id="KW-1133">Transmembrane helix</keyword>
<reference evidence="2 3" key="1">
    <citation type="journal article" date="2012" name="J. Bacteriol.">
        <title>Genome Sequence of the Bacteriocin-Producing Strain Lactococcus garvieae DCC43.</title>
        <authorList>
            <person name="Gabrielsen C."/>
            <person name="Brede D.A."/>
            <person name="Hernandez P.E."/>
            <person name="Nes I.F."/>
            <person name="Diep D.B."/>
        </authorList>
    </citation>
    <scope>NUCLEOTIDE SEQUENCE [LARGE SCALE GENOMIC DNA]</scope>
    <source>
        <strain evidence="2 3">DCC43</strain>
    </source>
</reference>
<dbReference type="PATRIC" id="fig|1231377.3.peg.1700"/>
<evidence type="ECO:0000313" key="2">
    <source>
        <dbReference type="EMBL" id="EKF50949.1"/>
    </source>
</evidence>
<dbReference type="AlphaFoldDB" id="K2PL37"/>
<evidence type="ECO:0000256" key="1">
    <source>
        <dbReference type="SAM" id="Phobius"/>
    </source>
</evidence>
<keyword evidence="1" id="KW-0812">Transmembrane</keyword>
<accession>K2PL37</accession>
<dbReference type="Proteomes" id="UP000006787">
    <property type="component" value="Unassembled WGS sequence"/>
</dbReference>
<feature type="transmembrane region" description="Helical" evidence="1">
    <location>
        <begin position="7"/>
        <end position="26"/>
    </location>
</feature>
<dbReference type="EMBL" id="AMQS01000029">
    <property type="protein sequence ID" value="EKF50949.1"/>
    <property type="molecule type" value="Genomic_DNA"/>
</dbReference>
<gene>
    <name evidence="2" type="ORF">C426_1721</name>
</gene>
<keyword evidence="1" id="KW-0472">Membrane</keyword>
<sequence length="40" mass="4454">MYQQGKQGTAFIVLVIGIELGALQWIEITMNVYGAKQQGR</sequence>
<protein>
    <submittedName>
        <fullName evidence="2">Uncharacterized protein</fullName>
    </submittedName>
</protein>
<comment type="caution">
    <text evidence="2">The sequence shown here is derived from an EMBL/GenBank/DDBJ whole genome shotgun (WGS) entry which is preliminary data.</text>
</comment>
<evidence type="ECO:0000313" key="3">
    <source>
        <dbReference type="Proteomes" id="UP000006787"/>
    </source>
</evidence>
<proteinExistence type="predicted"/>
<name>K2PL37_9LACT</name>
<organism evidence="2 3">
    <name type="scientific">Lactococcus garvieae DCC43</name>
    <dbReference type="NCBI Taxonomy" id="1231377"/>
    <lineage>
        <taxon>Bacteria</taxon>
        <taxon>Bacillati</taxon>
        <taxon>Bacillota</taxon>
        <taxon>Bacilli</taxon>
        <taxon>Lactobacillales</taxon>
        <taxon>Streptococcaceae</taxon>
        <taxon>Lactococcus</taxon>
    </lineage>
</organism>